<dbReference type="InterPro" id="IPR045229">
    <property type="entry name" value="TPP_enz"/>
</dbReference>
<dbReference type="PROSITE" id="PS00187">
    <property type="entry name" value="TPP_ENZYMES"/>
    <property type="match status" value="1"/>
</dbReference>
<dbReference type="Pfam" id="PF02775">
    <property type="entry name" value="TPP_enzyme_C"/>
    <property type="match status" value="1"/>
</dbReference>
<evidence type="ECO:0000256" key="1">
    <source>
        <dbReference type="ARBA" id="ARBA00007812"/>
    </source>
</evidence>
<organism evidence="8 9">
    <name type="scientific">Xanthobacter tagetidis</name>
    <dbReference type="NCBI Taxonomy" id="60216"/>
    <lineage>
        <taxon>Bacteria</taxon>
        <taxon>Pseudomonadati</taxon>
        <taxon>Pseudomonadota</taxon>
        <taxon>Alphaproteobacteria</taxon>
        <taxon>Hyphomicrobiales</taxon>
        <taxon>Xanthobacteraceae</taxon>
        <taxon>Xanthobacter</taxon>
    </lineage>
</organism>
<dbReference type="GO" id="GO:0005948">
    <property type="term" value="C:acetolactate synthase complex"/>
    <property type="evidence" value="ECO:0007669"/>
    <property type="project" value="TreeGrafter"/>
</dbReference>
<dbReference type="SUPFAM" id="SSF52518">
    <property type="entry name" value="Thiamin diphosphate-binding fold (THDP-binding)"/>
    <property type="match status" value="2"/>
</dbReference>
<dbReference type="EMBL" id="RCTF01000004">
    <property type="protein sequence ID" value="RLP79975.1"/>
    <property type="molecule type" value="Genomic_DNA"/>
</dbReference>
<dbReference type="InterPro" id="IPR012000">
    <property type="entry name" value="Thiamin_PyroP_enz_cen_dom"/>
</dbReference>
<evidence type="ECO:0000259" key="6">
    <source>
        <dbReference type="Pfam" id="PF02775"/>
    </source>
</evidence>
<dbReference type="InterPro" id="IPR012001">
    <property type="entry name" value="Thiamin_PyroP_enz_TPP-bd_dom"/>
</dbReference>
<keyword evidence="9" id="KW-1185">Reference proteome</keyword>
<dbReference type="OrthoDB" id="4494979at2"/>
<dbReference type="InterPro" id="IPR029035">
    <property type="entry name" value="DHS-like_NAD/FAD-binding_dom"/>
</dbReference>
<evidence type="ECO:0000256" key="4">
    <source>
        <dbReference type="SAM" id="MobiDB-lite"/>
    </source>
</evidence>
<dbReference type="PANTHER" id="PTHR18968">
    <property type="entry name" value="THIAMINE PYROPHOSPHATE ENZYMES"/>
    <property type="match status" value="1"/>
</dbReference>
<dbReference type="InterPro" id="IPR011766">
    <property type="entry name" value="TPP_enzyme_TPP-bd"/>
</dbReference>
<feature type="domain" description="Thiamine pyrophosphate enzyme N-terminal TPP-binding" evidence="7">
    <location>
        <begin position="64"/>
        <end position="176"/>
    </location>
</feature>
<dbReference type="GO" id="GO:0030976">
    <property type="term" value="F:thiamine pyrophosphate binding"/>
    <property type="evidence" value="ECO:0007669"/>
    <property type="project" value="InterPro"/>
</dbReference>
<evidence type="ECO:0000313" key="9">
    <source>
        <dbReference type="Proteomes" id="UP000269692"/>
    </source>
</evidence>
<feature type="region of interest" description="Disordered" evidence="4">
    <location>
        <begin position="1"/>
        <end position="54"/>
    </location>
</feature>
<evidence type="ECO:0000256" key="3">
    <source>
        <dbReference type="RuleBase" id="RU362132"/>
    </source>
</evidence>
<dbReference type="PANTHER" id="PTHR18968:SF167">
    <property type="entry name" value="ACETOLACTATE SYNTHASE LARGE SUBUNIT ILVB2-RELATED"/>
    <property type="match status" value="1"/>
</dbReference>
<dbReference type="InterPro" id="IPR029061">
    <property type="entry name" value="THDP-binding"/>
</dbReference>
<evidence type="ECO:0000259" key="5">
    <source>
        <dbReference type="Pfam" id="PF00205"/>
    </source>
</evidence>
<dbReference type="Proteomes" id="UP000269692">
    <property type="component" value="Unassembled WGS sequence"/>
</dbReference>
<name>A0A3L7AJ38_9HYPH</name>
<reference evidence="8 9" key="1">
    <citation type="submission" date="2018-10" db="EMBL/GenBank/DDBJ databases">
        <title>Xanthobacter tagetidis genome sequencing and assembly.</title>
        <authorList>
            <person name="Maclea K.S."/>
            <person name="Goen A.E."/>
            <person name="Fatima S.A."/>
        </authorList>
    </citation>
    <scope>NUCLEOTIDE SEQUENCE [LARGE SCALE GENOMIC DNA]</scope>
    <source>
        <strain evidence="8 9">ATCC 700314</strain>
    </source>
</reference>
<dbReference type="GO" id="GO:0009097">
    <property type="term" value="P:isoleucine biosynthetic process"/>
    <property type="evidence" value="ECO:0007669"/>
    <property type="project" value="TreeGrafter"/>
</dbReference>
<keyword evidence="2 3" id="KW-0786">Thiamine pyrophosphate</keyword>
<feature type="domain" description="Thiamine pyrophosphate enzyme central" evidence="5">
    <location>
        <begin position="261"/>
        <end position="398"/>
    </location>
</feature>
<dbReference type="CDD" id="cd00568">
    <property type="entry name" value="TPP_enzymes"/>
    <property type="match status" value="1"/>
</dbReference>
<comment type="caution">
    <text evidence="8">The sequence shown here is derived from an EMBL/GenBank/DDBJ whole genome shotgun (WGS) entry which is preliminary data.</text>
</comment>
<evidence type="ECO:0000259" key="7">
    <source>
        <dbReference type="Pfam" id="PF02776"/>
    </source>
</evidence>
<dbReference type="GO" id="GO:0009099">
    <property type="term" value="P:L-valine biosynthetic process"/>
    <property type="evidence" value="ECO:0007669"/>
    <property type="project" value="TreeGrafter"/>
</dbReference>
<dbReference type="GO" id="GO:0050660">
    <property type="term" value="F:flavin adenine dinucleotide binding"/>
    <property type="evidence" value="ECO:0007669"/>
    <property type="project" value="TreeGrafter"/>
</dbReference>
<comment type="similarity">
    <text evidence="1 3">Belongs to the TPP enzyme family.</text>
</comment>
<dbReference type="Gene3D" id="3.40.50.970">
    <property type="match status" value="2"/>
</dbReference>
<dbReference type="Pfam" id="PF02776">
    <property type="entry name" value="TPP_enzyme_N"/>
    <property type="match status" value="1"/>
</dbReference>
<feature type="compositionally biased region" description="Basic residues" evidence="4">
    <location>
        <begin position="29"/>
        <end position="50"/>
    </location>
</feature>
<dbReference type="InterPro" id="IPR000399">
    <property type="entry name" value="TPP-bd_CS"/>
</dbReference>
<protein>
    <submittedName>
        <fullName evidence="8">Thiamine pyrophosphate-binding protein</fullName>
    </submittedName>
</protein>
<dbReference type="CDD" id="cd07035">
    <property type="entry name" value="TPP_PYR_POX_like"/>
    <property type="match status" value="1"/>
</dbReference>
<dbReference type="AlphaFoldDB" id="A0A3L7AJ38"/>
<dbReference type="GO" id="GO:0003984">
    <property type="term" value="F:acetolactate synthase activity"/>
    <property type="evidence" value="ECO:0007669"/>
    <property type="project" value="TreeGrafter"/>
</dbReference>
<dbReference type="GO" id="GO:0000287">
    <property type="term" value="F:magnesium ion binding"/>
    <property type="evidence" value="ECO:0007669"/>
    <property type="project" value="InterPro"/>
</dbReference>
<gene>
    <name evidence="8" type="ORF">D9R14_06345</name>
</gene>
<feature type="compositionally biased region" description="Pro residues" evidence="4">
    <location>
        <begin position="1"/>
        <end position="13"/>
    </location>
</feature>
<evidence type="ECO:0000313" key="8">
    <source>
        <dbReference type="EMBL" id="RLP79975.1"/>
    </source>
</evidence>
<dbReference type="Pfam" id="PF00205">
    <property type="entry name" value="TPP_enzyme_M"/>
    <property type="match status" value="1"/>
</dbReference>
<accession>A0A3L7AJ38</accession>
<evidence type="ECO:0000256" key="2">
    <source>
        <dbReference type="ARBA" id="ARBA00023052"/>
    </source>
</evidence>
<feature type="domain" description="Thiamine pyrophosphate enzyme TPP-binding" evidence="6">
    <location>
        <begin position="467"/>
        <end position="622"/>
    </location>
</feature>
<sequence length="656" mass="69996">MPAPSPSARPGPCSPSASTWKPPAPRCSSRSKRWRRTRSNFRHRPIKTHPRSGSMADLNLAERNGAEIIVEHLIAEQVPYLFGLCGHGIVGLMEAARTRSDRIATITVHNEQIAGFAADAYYRLTGRPGATFTSCGPGSVNIQMAIANAMFDSSAVLAITGNIPTQQFNKGPFQEFGHHHQADFVSAMRPYVKRSYQATRPDMLPSMMRHAFGTMLAGRPGPVHLDVPFNVFLETAPAATPDMQAWRGGVDVRSAPPPEALDRALDLLEASERPLILAGHGSLTGGAGAELAALVRMLDVSVATTPQGKGVLPDDEALHLGPTGRDGVYPANRAAREADLVLAIGTRFGDRGTSSWHAGVTHDFPPARLIHVDCDPAALGRNYPTSLGVVADAALFCRLLRERALVRPIADSPARRAWRERAQFWKARWQADVRGQAASEERAPMHPARVVAEIAAAVPDHTVLLSDIGAHHSWCVQQMPMRRGGRFLQSGGGATMGFGVGGAIGAQFAMPDRPVVAVVGDGGMLMHASAIATAVEYELPIVWVVWNNCGYVSIRDLQRGFLGPQAEFLTRFRNMRTGDLRSADFAALARAMGAQGLRAEGPADLGAAIAEGLRAGGPTVIDAAVSADAARMTAGSWDMPPIAGPMPNYDPDPVGA</sequence>
<proteinExistence type="inferred from homology"/>
<dbReference type="Gene3D" id="3.40.50.1220">
    <property type="entry name" value="TPP-binding domain"/>
    <property type="match status" value="1"/>
</dbReference>
<dbReference type="SUPFAM" id="SSF52467">
    <property type="entry name" value="DHS-like NAD/FAD-binding domain"/>
    <property type="match status" value="1"/>
</dbReference>